<dbReference type="GO" id="GO:0015941">
    <property type="term" value="P:pantothenate catabolic process"/>
    <property type="evidence" value="ECO:0007669"/>
    <property type="project" value="InterPro"/>
</dbReference>
<dbReference type="EMBL" id="QFOZ01000007">
    <property type="protein sequence ID" value="PZP88801.1"/>
    <property type="molecule type" value="Genomic_DNA"/>
</dbReference>
<gene>
    <name evidence="3" type="primary">coaBC</name>
    <name evidence="7" type="ORF">DI579_05265</name>
</gene>
<dbReference type="InterPro" id="IPR005252">
    <property type="entry name" value="CoaBC"/>
</dbReference>
<reference evidence="7 8" key="1">
    <citation type="submission" date="2017-08" db="EMBL/GenBank/DDBJ databases">
        <title>Infants hospitalized years apart are colonized by the same room-sourced microbial strains.</title>
        <authorList>
            <person name="Brooks B."/>
            <person name="Olm M.R."/>
            <person name="Firek B.A."/>
            <person name="Baker R."/>
            <person name="Thomas B.C."/>
            <person name="Morowitz M.J."/>
            <person name="Banfield J.F."/>
        </authorList>
    </citation>
    <scope>NUCLEOTIDE SEQUENCE [LARGE SCALE GENOMIC DNA]</scope>
    <source>
        <strain evidence="7">S2_006_000_R1_57</strain>
    </source>
</reference>
<comment type="similarity">
    <text evidence="3">In the N-terminal section; belongs to the HFCD (homo-oligomeric flavin containing Cys decarboxylase) superfamily.</text>
</comment>
<keyword evidence="1 3" id="KW-0210">Decarboxylase</keyword>
<dbReference type="GO" id="GO:0004632">
    <property type="term" value="F:phosphopantothenate--cysteine ligase activity"/>
    <property type="evidence" value="ECO:0007669"/>
    <property type="project" value="UniProtKB-UniRule"/>
</dbReference>
<feature type="region of interest" description="Disordered" evidence="4">
    <location>
        <begin position="221"/>
        <end position="252"/>
    </location>
</feature>
<dbReference type="GO" id="GO:0015937">
    <property type="term" value="P:coenzyme A biosynthetic process"/>
    <property type="evidence" value="ECO:0007669"/>
    <property type="project" value="UniProtKB-UniRule"/>
</dbReference>
<dbReference type="EC" id="6.3.2.5" evidence="3"/>
<feature type="binding site" evidence="3">
    <location>
        <position position="372"/>
    </location>
    <ligand>
        <name>CTP</name>
        <dbReference type="ChEBI" id="CHEBI:37563"/>
    </ligand>
</feature>
<dbReference type="PANTHER" id="PTHR14359">
    <property type="entry name" value="HOMO-OLIGOMERIC FLAVIN CONTAINING CYS DECARBOXYLASE FAMILY"/>
    <property type="match status" value="1"/>
</dbReference>
<keyword evidence="3" id="KW-0460">Magnesium</keyword>
<feature type="binding site" evidence="3">
    <location>
        <position position="408"/>
    </location>
    <ligand>
        <name>CTP</name>
        <dbReference type="ChEBI" id="CHEBI:37563"/>
    </ligand>
</feature>
<accession>A0A2W5I9M4</accession>
<comment type="pathway">
    <text evidence="3">Cofactor biosynthesis; coenzyme A biosynthesis; CoA from (R)-pantothenate: step 2/5.</text>
</comment>
<dbReference type="AlphaFoldDB" id="A0A2W5I9M4"/>
<keyword evidence="3" id="KW-0511">Multifunctional enzyme</keyword>
<dbReference type="Gene3D" id="3.40.50.1950">
    <property type="entry name" value="Flavin prenyltransferase-like"/>
    <property type="match status" value="1"/>
</dbReference>
<dbReference type="Pfam" id="PF02441">
    <property type="entry name" value="Flavoprotein"/>
    <property type="match status" value="1"/>
</dbReference>
<proteinExistence type="inferred from homology"/>
<comment type="catalytic activity">
    <reaction evidence="3">
        <text>(R)-4'-phosphopantothenate + L-cysteine + CTP = N-[(R)-4-phosphopantothenoyl]-L-cysteine + CMP + diphosphate + H(+)</text>
        <dbReference type="Rhea" id="RHEA:19397"/>
        <dbReference type="ChEBI" id="CHEBI:10986"/>
        <dbReference type="ChEBI" id="CHEBI:15378"/>
        <dbReference type="ChEBI" id="CHEBI:33019"/>
        <dbReference type="ChEBI" id="CHEBI:35235"/>
        <dbReference type="ChEBI" id="CHEBI:37563"/>
        <dbReference type="ChEBI" id="CHEBI:59458"/>
        <dbReference type="ChEBI" id="CHEBI:60377"/>
        <dbReference type="EC" id="6.3.2.5"/>
    </reaction>
</comment>
<dbReference type="Proteomes" id="UP000248606">
    <property type="component" value="Unassembled WGS sequence"/>
</dbReference>
<dbReference type="SUPFAM" id="SSF102645">
    <property type="entry name" value="CoaB-like"/>
    <property type="match status" value="1"/>
</dbReference>
<dbReference type="PANTHER" id="PTHR14359:SF6">
    <property type="entry name" value="PHOSPHOPANTOTHENOYLCYSTEINE DECARBOXYLASE"/>
    <property type="match status" value="1"/>
</dbReference>
<dbReference type="InterPro" id="IPR036551">
    <property type="entry name" value="Flavin_trans-like"/>
</dbReference>
<dbReference type="InterPro" id="IPR007085">
    <property type="entry name" value="DNA/pantothenate-metab_flavo_C"/>
</dbReference>
<comment type="function">
    <text evidence="3">Catalyzes two sequential steps in the biosynthesis of coenzyme A. In the first step cysteine is conjugated to 4'-phosphopantothenate to form 4-phosphopantothenoylcysteine. In the second step the latter compound is decarboxylated to form 4'-phosphopantotheine.</text>
</comment>
<dbReference type="SUPFAM" id="SSF52507">
    <property type="entry name" value="Homo-oligomeric flavin-containing Cys decarboxylases, HFCD"/>
    <property type="match status" value="1"/>
</dbReference>
<comment type="caution">
    <text evidence="3">Lacks conserved residue(s) required for the propagation of feature annotation.</text>
</comment>
<comment type="caution">
    <text evidence="7">The sequence shown here is derived from an EMBL/GenBank/DDBJ whole genome shotgun (WGS) entry which is preliminary data.</text>
</comment>
<protein>
    <recommendedName>
        <fullName evidence="3">Coenzyme A biosynthesis bifunctional protein CoaBC</fullName>
    </recommendedName>
    <alternativeName>
        <fullName evidence="3">DNA/pantothenate metabolism flavoprotein</fullName>
    </alternativeName>
    <alternativeName>
        <fullName evidence="3">Phosphopantothenoylcysteine synthetase/decarboxylase</fullName>
        <shortName evidence="3">PPCS-PPCDC</shortName>
    </alternativeName>
    <domain>
        <recommendedName>
            <fullName evidence="3">Phosphopantothenoylcysteine decarboxylase</fullName>
            <shortName evidence="3">PPC decarboxylase</shortName>
            <shortName evidence="3">PPC-DC</shortName>
            <ecNumber evidence="3">4.1.1.36</ecNumber>
        </recommendedName>
        <alternativeName>
            <fullName evidence="3">CoaC</fullName>
        </alternativeName>
    </domain>
    <domain>
        <recommendedName>
            <fullName evidence="3">Phosphopantothenate--cysteine ligase</fullName>
            <ecNumber evidence="3">6.3.2.5</ecNumber>
        </recommendedName>
        <alternativeName>
            <fullName evidence="3">CoaB</fullName>
        </alternativeName>
        <alternativeName>
            <fullName evidence="3">Phosphopantothenoylcysteine synthetase</fullName>
            <shortName evidence="3">PPC synthetase</shortName>
            <shortName evidence="3">PPC-S</shortName>
        </alternativeName>
    </domain>
</protein>
<feature type="binding site" evidence="3">
    <location>
        <begin position="390"/>
        <end position="393"/>
    </location>
    <ligand>
        <name>CTP</name>
        <dbReference type="ChEBI" id="CHEBI:37563"/>
    </ligand>
</feature>
<dbReference type="InterPro" id="IPR035929">
    <property type="entry name" value="CoaB-like_sf"/>
</dbReference>
<evidence type="ECO:0000256" key="1">
    <source>
        <dbReference type="ARBA" id="ARBA00022793"/>
    </source>
</evidence>
<keyword evidence="3" id="KW-0288">FMN</keyword>
<feature type="domain" description="Flavoprotein" evidence="5">
    <location>
        <begin position="42"/>
        <end position="209"/>
    </location>
</feature>
<feature type="region of interest" description="Disordered" evidence="4">
    <location>
        <begin position="1"/>
        <end position="40"/>
    </location>
</feature>
<dbReference type="UniPathway" id="UPA00241">
    <property type="reaction ID" value="UER00353"/>
</dbReference>
<evidence type="ECO:0000259" key="6">
    <source>
        <dbReference type="Pfam" id="PF04127"/>
    </source>
</evidence>
<feature type="binding site" evidence="3">
    <location>
        <position position="426"/>
    </location>
    <ligand>
        <name>CTP</name>
        <dbReference type="ChEBI" id="CHEBI:37563"/>
    </ligand>
</feature>
<comment type="pathway">
    <text evidence="3">Cofactor biosynthesis; coenzyme A biosynthesis; CoA from (R)-pantothenate: step 3/5.</text>
</comment>
<dbReference type="GO" id="GO:0046872">
    <property type="term" value="F:metal ion binding"/>
    <property type="evidence" value="ECO:0007669"/>
    <property type="project" value="UniProtKB-KW"/>
</dbReference>
<feature type="compositionally biased region" description="Basic and acidic residues" evidence="4">
    <location>
        <begin position="236"/>
        <end position="249"/>
    </location>
</feature>
<organism evidence="7 8">
    <name type="scientific">Lawsonella clevelandensis</name>
    <dbReference type="NCBI Taxonomy" id="1528099"/>
    <lineage>
        <taxon>Bacteria</taxon>
        <taxon>Bacillati</taxon>
        <taxon>Actinomycetota</taxon>
        <taxon>Actinomycetes</taxon>
        <taxon>Mycobacteriales</taxon>
        <taxon>Lawsonellaceae</taxon>
        <taxon>Lawsonella</taxon>
    </lineage>
</organism>
<dbReference type="GO" id="GO:0004633">
    <property type="term" value="F:phosphopantothenoylcysteine decarboxylase activity"/>
    <property type="evidence" value="ECO:0007669"/>
    <property type="project" value="UniProtKB-UniRule"/>
</dbReference>
<keyword evidence="2 3" id="KW-0456">Lyase</keyword>
<evidence type="ECO:0000256" key="4">
    <source>
        <dbReference type="SAM" id="MobiDB-lite"/>
    </source>
</evidence>
<feature type="domain" description="DNA/pantothenate metabolism flavoprotein C-terminal" evidence="6">
    <location>
        <begin position="266"/>
        <end position="467"/>
    </location>
</feature>
<comment type="cofactor">
    <cofactor evidence="3">
        <name>Mg(2+)</name>
        <dbReference type="ChEBI" id="CHEBI:18420"/>
    </cofactor>
</comment>
<dbReference type="HAMAP" id="MF_02225">
    <property type="entry name" value="CoaBC"/>
    <property type="match status" value="1"/>
</dbReference>
<evidence type="ECO:0000256" key="3">
    <source>
        <dbReference type="HAMAP-Rule" id="MF_02225"/>
    </source>
</evidence>
<evidence type="ECO:0000313" key="7">
    <source>
        <dbReference type="EMBL" id="PZP88801.1"/>
    </source>
</evidence>
<feature type="compositionally biased region" description="Polar residues" evidence="4">
    <location>
        <begin position="1"/>
        <end position="19"/>
    </location>
</feature>
<dbReference type="Pfam" id="PF04127">
    <property type="entry name" value="DFP"/>
    <property type="match status" value="1"/>
</dbReference>
<dbReference type="Gene3D" id="3.40.50.10300">
    <property type="entry name" value="CoaB-like"/>
    <property type="match status" value="1"/>
</dbReference>
<dbReference type="EC" id="4.1.1.36" evidence="3"/>
<evidence type="ECO:0000256" key="2">
    <source>
        <dbReference type="ARBA" id="ARBA00023239"/>
    </source>
</evidence>
<feature type="binding site" evidence="3">
    <location>
        <position position="362"/>
    </location>
    <ligand>
        <name>CTP</name>
        <dbReference type="ChEBI" id="CHEBI:37563"/>
    </ligand>
</feature>
<keyword evidence="3" id="KW-0436">Ligase</keyword>
<evidence type="ECO:0000259" key="5">
    <source>
        <dbReference type="Pfam" id="PF02441"/>
    </source>
</evidence>
<sequence>MSHTNPGANPSANPGTSSDTHPDAHSETYTEAHSDAHSGGHKNIVVGVGGGIAAYKACMVIREFTKAGHTVTAIPTPAAAQFIGTATLEALTGQPVTSSVFTDIPQVRHVTVGSQADLVVVVPTTADFLSRIAAGAASDMLTTTLLMATCPILLAPAMHTQMWENSLVQRNVDTLREHGYTVMEPAVGRLTGPDSGAGRLPEPADIVDMAYSLLEGQKLAEEYSQRSQHSPAEGHGQAKERSQVGERSRAAARADLMPRELMPRDLVGRHIIITAGGTREAIDPVRYIGNRSSGQQGAALAACAAQRGAHVTLLLGAHDLPYLPAGVQVETVTSALDLQDKLTTLVETEPVDAVIMAAAVADFRPTDTATTKLKKGTDSEPDSIALTRNPDILASLTRSHPNLVTVGFAAETGDATHTVLQLGREKFARKGCDLLMVNEVGFHTTFGQPTNAGWLLGRGGTEKGTENSAGKSTDSVTVKEIPRMSKRGVAMRILDQLATLF</sequence>
<dbReference type="InterPro" id="IPR003382">
    <property type="entry name" value="Flavoprotein"/>
</dbReference>
<feature type="compositionally biased region" description="Basic and acidic residues" evidence="4">
    <location>
        <begin position="20"/>
        <end position="38"/>
    </location>
</feature>
<comment type="catalytic activity">
    <reaction evidence="3">
        <text>N-[(R)-4-phosphopantothenoyl]-L-cysteine + H(+) = (R)-4'-phosphopantetheine + CO2</text>
        <dbReference type="Rhea" id="RHEA:16793"/>
        <dbReference type="ChEBI" id="CHEBI:15378"/>
        <dbReference type="ChEBI" id="CHEBI:16526"/>
        <dbReference type="ChEBI" id="CHEBI:59458"/>
        <dbReference type="ChEBI" id="CHEBI:61723"/>
        <dbReference type="EC" id="4.1.1.36"/>
    </reaction>
</comment>
<feature type="binding site" evidence="3">
    <location>
        <position position="430"/>
    </location>
    <ligand>
        <name>CTP</name>
        <dbReference type="ChEBI" id="CHEBI:37563"/>
    </ligand>
</feature>
<name>A0A2W5I9M4_9ACTN</name>
<evidence type="ECO:0000313" key="8">
    <source>
        <dbReference type="Proteomes" id="UP000248606"/>
    </source>
</evidence>
<dbReference type="GO" id="GO:0071513">
    <property type="term" value="C:phosphopantothenoylcysteine decarboxylase complex"/>
    <property type="evidence" value="ECO:0007669"/>
    <property type="project" value="TreeGrafter"/>
</dbReference>
<keyword evidence="3" id="KW-0285">Flavoprotein</keyword>
<dbReference type="GO" id="GO:0010181">
    <property type="term" value="F:FMN binding"/>
    <property type="evidence" value="ECO:0007669"/>
    <property type="project" value="UniProtKB-UniRule"/>
</dbReference>
<feature type="region of interest" description="Phosphopantothenoylcysteine decarboxylase" evidence="3">
    <location>
        <begin position="1"/>
        <end position="270"/>
    </location>
</feature>
<comment type="cofactor">
    <cofactor evidence="3">
        <name>FMN</name>
        <dbReference type="ChEBI" id="CHEBI:58210"/>
    </cofactor>
    <text evidence="3">Binds 1 FMN per subunit.</text>
</comment>
<keyword evidence="3" id="KW-0479">Metal-binding</keyword>
<comment type="similarity">
    <text evidence="3">In the C-terminal section; belongs to the PPC synthetase family.</text>
</comment>
<feature type="region of interest" description="Phosphopantothenate--cysteine ligase" evidence="3">
    <location>
        <begin position="271"/>
        <end position="501"/>
    </location>
</feature>